<evidence type="ECO:0000313" key="2">
    <source>
        <dbReference type="EMBL" id="OFC37286.1"/>
    </source>
</evidence>
<dbReference type="EMBL" id="LZYE01000087">
    <property type="protein sequence ID" value="OFC37286.1"/>
    <property type="molecule type" value="Genomic_DNA"/>
</dbReference>
<evidence type="ECO:0000256" key="1">
    <source>
        <dbReference type="SAM" id="SignalP"/>
    </source>
</evidence>
<sequence>MIKLWKSVFKSALFLAAAGSLGSLFAPVVHAATEIKWMEHGDFTGMKAGLAVPFGEWKKTVYSDGAVMTEGKVFYHGAAPLAGEFGHDSSGIELQACHPDQGRLVCDVHYVYVGQAPKRLNFGYPNLEKRAAGVQVPIGPWADFRWKVGGAIVHNLVGTVEIRIPQSVVKRYGQNLRGSGYGLDGFAEQDCAPEHHGRTECQIAASYTTAKKG</sequence>
<comment type="caution">
    <text evidence="2">The sequence shown here is derived from an EMBL/GenBank/DDBJ whole genome shotgun (WGS) entry which is preliminary data.</text>
</comment>
<evidence type="ECO:0000313" key="3">
    <source>
        <dbReference type="Proteomes" id="UP000175616"/>
    </source>
</evidence>
<dbReference type="AlphaFoldDB" id="A0A1E7YPH1"/>
<feature type="chain" id="PRO_5009209079" description="DUF1080 domain-containing protein" evidence="1">
    <location>
        <begin position="32"/>
        <end position="213"/>
    </location>
</feature>
<dbReference type="Proteomes" id="UP000175616">
    <property type="component" value="Unassembled WGS sequence"/>
</dbReference>
<proteinExistence type="predicted"/>
<dbReference type="RefSeq" id="WP_070114409.1">
    <property type="nucleotide sequence ID" value="NZ_CP133598.1"/>
</dbReference>
<protein>
    <recommendedName>
        <fullName evidence="4">DUF1080 domain-containing protein</fullName>
    </recommendedName>
</protein>
<accession>A0A1E7YPH1</accession>
<gene>
    <name evidence="2" type="ORF">BAE27_04295</name>
</gene>
<evidence type="ECO:0008006" key="4">
    <source>
        <dbReference type="Google" id="ProtNLM"/>
    </source>
</evidence>
<name>A0A1E7YPH1_9PROT</name>
<feature type="signal peptide" evidence="1">
    <location>
        <begin position="1"/>
        <end position="31"/>
    </location>
</feature>
<reference evidence="2 3" key="1">
    <citation type="submission" date="2016-06" db="EMBL/GenBank/DDBJ databases">
        <title>Gene turnover analysis identifies the evolutionary adaptation of the extremophile Acidithiobacillus caldus.</title>
        <authorList>
            <person name="Zhang X."/>
        </authorList>
    </citation>
    <scope>NUCLEOTIDE SEQUENCE [LARGE SCALE GENOMIC DNA]</scope>
    <source>
        <strain evidence="2 3">DX</strain>
    </source>
</reference>
<keyword evidence="1" id="KW-0732">Signal</keyword>
<organism evidence="2 3">
    <name type="scientific">Acidithiobacillus caldus</name>
    <dbReference type="NCBI Taxonomy" id="33059"/>
    <lineage>
        <taxon>Bacteria</taxon>
        <taxon>Pseudomonadati</taxon>
        <taxon>Pseudomonadota</taxon>
        <taxon>Acidithiobacillia</taxon>
        <taxon>Acidithiobacillales</taxon>
        <taxon>Acidithiobacillaceae</taxon>
        <taxon>Acidithiobacillus</taxon>
    </lineage>
</organism>